<keyword evidence="2" id="KW-1133">Transmembrane helix</keyword>
<feature type="transmembrane region" description="Helical" evidence="2">
    <location>
        <begin position="482"/>
        <end position="500"/>
    </location>
</feature>
<dbReference type="Pfam" id="PF09746">
    <property type="entry name" value="Membralin"/>
    <property type="match status" value="1"/>
</dbReference>
<feature type="transmembrane region" description="Helical" evidence="2">
    <location>
        <begin position="425"/>
        <end position="448"/>
    </location>
</feature>
<evidence type="ECO:0000256" key="1">
    <source>
        <dbReference type="SAM" id="MobiDB-lite"/>
    </source>
</evidence>
<proteinExistence type="predicted"/>
<accession>A0AA36DG46</accession>
<dbReference type="PANTHER" id="PTHR21650:SF4">
    <property type="entry name" value="MEMBRALIN"/>
    <property type="match status" value="1"/>
</dbReference>
<dbReference type="GO" id="GO:1904294">
    <property type="term" value="P:positive regulation of ERAD pathway"/>
    <property type="evidence" value="ECO:0007669"/>
    <property type="project" value="TreeGrafter"/>
</dbReference>
<dbReference type="GO" id="GO:0005783">
    <property type="term" value="C:endoplasmic reticulum"/>
    <property type="evidence" value="ECO:0007669"/>
    <property type="project" value="TreeGrafter"/>
</dbReference>
<feature type="region of interest" description="Disordered" evidence="1">
    <location>
        <begin position="1"/>
        <end position="65"/>
    </location>
</feature>
<feature type="transmembrane region" description="Helical" evidence="2">
    <location>
        <begin position="106"/>
        <end position="128"/>
    </location>
</feature>
<dbReference type="Proteomes" id="UP001177023">
    <property type="component" value="Unassembled WGS sequence"/>
</dbReference>
<dbReference type="AlphaFoldDB" id="A0AA36DG46"/>
<protein>
    <recommendedName>
        <fullName evidence="5">Membralin</fullName>
    </recommendedName>
</protein>
<keyword evidence="2" id="KW-0812">Transmembrane</keyword>
<organism evidence="3 4">
    <name type="scientific">Mesorhabditis spiculigera</name>
    <dbReference type="NCBI Taxonomy" id="96644"/>
    <lineage>
        <taxon>Eukaryota</taxon>
        <taxon>Metazoa</taxon>
        <taxon>Ecdysozoa</taxon>
        <taxon>Nematoda</taxon>
        <taxon>Chromadorea</taxon>
        <taxon>Rhabditida</taxon>
        <taxon>Rhabditina</taxon>
        <taxon>Rhabditomorpha</taxon>
        <taxon>Rhabditoidea</taxon>
        <taxon>Rhabditidae</taxon>
        <taxon>Mesorhabditinae</taxon>
        <taxon>Mesorhabditis</taxon>
    </lineage>
</organism>
<comment type="caution">
    <text evidence="3">The sequence shown here is derived from an EMBL/GenBank/DDBJ whole genome shotgun (WGS) entry which is preliminary data.</text>
</comment>
<evidence type="ECO:0008006" key="5">
    <source>
        <dbReference type="Google" id="ProtNLM"/>
    </source>
</evidence>
<dbReference type="EMBL" id="CATQJA010002706">
    <property type="protein sequence ID" value="CAJ0585700.1"/>
    <property type="molecule type" value="Genomic_DNA"/>
</dbReference>
<reference evidence="3" key="1">
    <citation type="submission" date="2023-06" db="EMBL/GenBank/DDBJ databases">
        <authorList>
            <person name="Delattre M."/>
        </authorList>
    </citation>
    <scope>NUCLEOTIDE SEQUENCE</scope>
    <source>
        <strain evidence="3">AF72</strain>
    </source>
</reference>
<gene>
    <name evidence="3" type="ORF">MSPICULIGERA_LOCUS23712</name>
</gene>
<dbReference type="GO" id="GO:0034976">
    <property type="term" value="P:response to endoplasmic reticulum stress"/>
    <property type="evidence" value="ECO:0007669"/>
    <property type="project" value="TreeGrafter"/>
</dbReference>
<feature type="compositionally biased region" description="Low complexity" evidence="1">
    <location>
        <begin position="20"/>
        <end position="30"/>
    </location>
</feature>
<feature type="non-terminal residue" evidence="3">
    <location>
        <position position="599"/>
    </location>
</feature>
<name>A0AA36DG46_9BILA</name>
<feature type="transmembrane region" description="Helical" evidence="2">
    <location>
        <begin position="384"/>
        <end position="404"/>
    </location>
</feature>
<sequence>MEEPGLTQDSEQPDDTAEASGSSDSSGVSSPETRPESSGSTTPVAPPENAARRVQPIQMAPPRQMLRGELENNNHFGAMRDRIYHSLFVRFAMSYERRVGPLWRQAIEAATLFLAFYLLATLFFLHYYGTKNVANCLTHLNTTWPRDGVLRVEVIRNLEVLEQKERWMRYIQQIQSHSSGRTCYFNPANVLRFGPASMPSEIRMLGYHGKLMRTVDYPDSGEANMSFLAHLLQTVPELYKRSFLYMEDPEHDKMVGYFRSFDDEHLSVLEEEYDRKIAPETKPAYQYLAEYSLLFGLLRLPTDYREKFNIPTMVIRIDADAKCLEGTVSARFFSFLAFTDDIEERITGDLRQLAKHEKDYGYLHDLRTNEIFHFIQYDTSRFKYIPAFCIMIILTFVISVMLRFSHHQIFLLIVDFLHMLETNHAVQYPAAPILTVILALVGLEAIMTELFTDTVTAFYMILIVWVADQYETICCHTRISKVYWLRFFYLYQFFFYAYQYRFGGQFSSVLMWVNATLTIHSMIFFFHHYELPHVIHQNRMQHILDEIRQNPVMPNAPAPAVRLINVHRLRRIINDPPEEGSNGHPQPRVLEGEHVSVAY</sequence>
<keyword evidence="2" id="KW-0472">Membrane</keyword>
<evidence type="ECO:0000256" key="2">
    <source>
        <dbReference type="SAM" id="Phobius"/>
    </source>
</evidence>
<evidence type="ECO:0000313" key="4">
    <source>
        <dbReference type="Proteomes" id="UP001177023"/>
    </source>
</evidence>
<dbReference type="PANTHER" id="PTHR21650">
    <property type="entry name" value="MEMBRALIN/KINETOCHORE PROTEIN NUF2"/>
    <property type="match status" value="1"/>
</dbReference>
<evidence type="ECO:0000313" key="3">
    <source>
        <dbReference type="EMBL" id="CAJ0585700.1"/>
    </source>
</evidence>
<dbReference type="InterPro" id="IPR019144">
    <property type="entry name" value="Membralin"/>
</dbReference>
<feature type="transmembrane region" description="Helical" evidence="2">
    <location>
        <begin position="506"/>
        <end position="526"/>
    </location>
</feature>
<keyword evidence="4" id="KW-1185">Reference proteome</keyword>